<accession>A0A2T4A778</accession>
<feature type="region of interest" description="Disordered" evidence="1">
    <location>
        <begin position="1"/>
        <end position="45"/>
    </location>
</feature>
<evidence type="ECO:0000313" key="2">
    <source>
        <dbReference type="EMBL" id="PTB52843.1"/>
    </source>
</evidence>
<dbReference type="RefSeq" id="XP_024772520.1">
    <property type="nucleotide sequence ID" value="XM_024919413.1"/>
</dbReference>
<organism evidence="2 3">
    <name type="scientific">Trichoderma harzianum CBS 226.95</name>
    <dbReference type="NCBI Taxonomy" id="983964"/>
    <lineage>
        <taxon>Eukaryota</taxon>
        <taxon>Fungi</taxon>
        <taxon>Dikarya</taxon>
        <taxon>Ascomycota</taxon>
        <taxon>Pezizomycotina</taxon>
        <taxon>Sordariomycetes</taxon>
        <taxon>Hypocreomycetidae</taxon>
        <taxon>Hypocreales</taxon>
        <taxon>Hypocreaceae</taxon>
        <taxon>Trichoderma</taxon>
    </lineage>
</organism>
<name>A0A2T4A778_TRIHA</name>
<proteinExistence type="predicted"/>
<dbReference type="Proteomes" id="UP000241690">
    <property type="component" value="Unassembled WGS sequence"/>
</dbReference>
<keyword evidence="3" id="KW-1185">Reference proteome</keyword>
<dbReference type="GeneID" id="36627982"/>
<sequence>MTKVTFSNAVPGDSNEDAVSLDKTESNPEQAVAVSEDHPKSKSEPFISIEDGVHTIHGVDCIWHNMYAESTFTTFRWISPYDDIDSMLIKVARNVEQGLYSIISMSASKHSLTVVCACEKNWEGLPVGWYCR</sequence>
<dbReference type="EMBL" id="KZ679683">
    <property type="protein sequence ID" value="PTB52843.1"/>
    <property type="molecule type" value="Genomic_DNA"/>
</dbReference>
<evidence type="ECO:0000256" key="1">
    <source>
        <dbReference type="SAM" id="MobiDB-lite"/>
    </source>
</evidence>
<protein>
    <submittedName>
        <fullName evidence="2">Uncharacterized protein</fullName>
    </submittedName>
</protein>
<gene>
    <name evidence="2" type="ORF">M431DRAFT_510122</name>
</gene>
<evidence type="ECO:0000313" key="3">
    <source>
        <dbReference type="Proteomes" id="UP000241690"/>
    </source>
</evidence>
<reference evidence="2 3" key="1">
    <citation type="submission" date="2016-07" db="EMBL/GenBank/DDBJ databases">
        <title>Multiple horizontal gene transfer events from other fungi enriched the ability of initially mycotrophic Trichoderma (Ascomycota) to feed on dead plant biomass.</title>
        <authorList>
            <consortium name="DOE Joint Genome Institute"/>
            <person name="Aerts A."/>
            <person name="Atanasova L."/>
            <person name="Chenthamara K."/>
            <person name="Zhang J."/>
            <person name="Grujic M."/>
            <person name="Henrissat B."/>
            <person name="Kuo A."/>
            <person name="Salamov A."/>
            <person name="Lipzen A."/>
            <person name="Labutti K."/>
            <person name="Barry K."/>
            <person name="Miao Y."/>
            <person name="Rahimi M.J."/>
            <person name="Shen Q."/>
            <person name="Grigoriev I.V."/>
            <person name="Kubicek C.P."/>
            <person name="Druzhinina I.S."/>
        </authorList>
    </citation>
    <scope>NUCLEOTIDE SEQUENCE [LARGE SCALE GENOMIC DNA]</scope>
    <source>
        <strain evidence="2 3">CBS 226.95</strain>
    </source>
</reference>
<dbReference type="AlphaFoldDB" id="A0A2T4A778"/>